<dbReference type="InterPro" id="IPR017853">
    <property type="entry name" value="GH"/>
</dbReference>
<dbReference type="SUPFAM" id="SSF51445">
    <property type="entry name" value="(Trans)glycosidases"/>
    <property type="match status" value="1"/>
</dbReference>
<name>A0AAD6SRG7_9AGAR</name>
<evidence type="ECO:0000256" key="1">
    <source>
        <dbReference type="ARBA" id="ARBA00010646"/>
    </source>
</evidence>
<dbReference type="Gene3D" id="3.20.20.80">
    <property type="entry name" value="Glycosidases"/>
    <property type="match status" value="1"/>
</dbReference>
<accession>A0AAD6SRG7</accession>
<comment type="caution">
    <text evidence="2">The sequence shown here is derived from an EMBL/GenBank/DDBJ whole genome shotgun (WGS) entry which is preliminary data.</text>
</comment>
<evidence type="ECO:0000313" key="2">
    <source>
        <dbReference type="EMBL" id="KAJ7032042.1"/>
    </source>
</evidence>
<dbReference type="GO" id="GO:0009253">
    <property type="term" value="P:peptidoglycan catabolic process"/>
    <property type="evidence" value="ECO:0007669"/>
    <property type="project" value="InterPro"/>
</dbReference>
<dbReference type="InterPro" id="IPR002053">
    <property type="entry name" value="Glyco_hydro_25"/>
</dbReference>
<dbReference type="PANTHER" id="PTHR34135">
    <property type="entry name" value="LYSOZYME"/>
    <property type="match status" value="1"/>
</dbReference>
<keyword evidence="3" id="KW-1185">Reference proteome</keyword>
<reference evidence="2" key="1">
    <citation type="submission" date="2023-03" db="EMBL/GenBank/DDBJ databases">
        <title>Massive genome expansion in bonnet fungi (Mycena s.s.) driven by repeated elements and novel gene families across ecological guilds.</title>
        <authorList>
            <consortium name="Lawrence Berkeley National Laboratory"/>
            <person name="Harder C.B."/>
            <person name="Miyauchi S."/>
            <person name="Viragh M."/>
            <person name="Kuo A."/>
            <person name="Thoen E."/>
            <person name="Andreopoulos B."/>
            <person name="Lu D."/>
            <person name="Skrede I."/>
            <person name="Drula E."/>
            <person name="Henrissat B."/>
            <person name="Morin E."/>
            <person name="Kohler A."/>
            <person name="Barry K."/>
            <person name="LaButti K."/>
            <person name="Morin E."/>
            <person name="Salamov A."/>
            <person name="Lipzen A."/>
            <person name="Mereny Z."/>
            <person name="Hegedus B."/>
            <person name="Baldrian P."/>
            <person name="Stursova M."/>
            <person name="Weitz H."/>
            <person name="Taylor A."/>
            <person name="Grigoriev I.V."/>
            <person name="Nagy L.G."/>
            <person name="Martin F."/>
            <person name="Kauserud H."/>
        </authorList>
    </citation>
    <scope>NUCLEOTIDE SEQUENCE</scope>
    <source>
        <strain evidence="2">CBHHK200</strain>
    </source>
</reference>
<dbReference type="PANTHER" id="PTHR34135:SF2">
    <property type="entry name" value="LYSOZYME"/>
    <property type="match status" value="1"/>
</dbReference>
<dbReference type="GO" id="GO:0016052">
    <property type="term" value="P:carbohydrate catabolic process"/>
    <property type="evidence" value="ECO:0007669"/>
    <property type="project" value="TreeGrafter"/>
</dbReference>
<organism evidence="2 3">
    <name type="scientific">Mycena alexandri</name>
    <dbReference type="NCBI Taxonomy" id="1745969"/>
    <lineage>
        <taxon>Eukaryota</taxon>
        <taxon>Fungi</taxon>
        <taxon>Dikarya</taxon>
        <taxon>Basidiomycota</taxon>
        <taxon>Agaricomycotina</taxon>
        <taxon>Agaricomycetes</taxon>
        <taxon>Agaricomycetidae</taxon>
        <taxon>Agaricales</taxon>
        <taxon>Marasmiineae</taxon>
        <taxon>Mycenaceae</taxon>
        <taxon>Mycena</taxon>
    </lineage>
</organism>
<keyword evidence="2" id="KW-0378">Hydrolase</keyword>
<dbReference type="PROSITE" id="PS51904">
    <property type="entry name" value="GLYCOSYL_HYDROL_F25_2"/>
    <property type="match status" value="1"/>
</dbReference>
<dbReference type="GO" id="GO:0016998">
    <property type="term" value="P:cell wall macromolecule catabolic process"/>
    <property type="evidence" value="ECO:0007669"/>
    <property type="project" value="InterPro"/>
</dbReference>
<dbReference type="EMBL" id="JARJCM010000077">
    <property type="protein sequence ID" value="KAJ7032042.1"/>
    <property type="molecule type" value="Genomic_DNA"/>
</dbReference>
<dbReference type="GO" id="GO:0003796">
    <property type="term" value="F:lysozyme activity"/>
    <property type="evidence" value="ECO:0007669"/>
    <property type="project" value="InterPro"/>
</dbReference>
<proteinExistence type="inferred from homology"/>
<comment type="similarity">
    <text evidence="1">Belongs to the glycosyl hydrolase 25 family.</text>
</comment>
<sequence>MKATVGNNTSGKILLPAHDPSDFLLLKAYNDPTFSSKYTWIGATKAGIIRRGYHFAQAKFFVKNGGWESFNSLIVQDSTTYLSAGWSPDGRTLPGALDIECNIRQLCPSVPPSLELSRCFVTDGPAGKECHGLSQAAMVSCISDFSATHHAETKSWLVNLPRSNHTPMIYTTTDWWKTWTGNSAKFGTNNPLWIAHYASSIGTVPAGWKYTTFWQNANKGPNSGTRSFSMGMQPD</sequence>
<gene>
    <name evidence="2" type="ORF">C8F04DRAFT_1185486</name>
</gene>
<evidence type="ECO:0000313" key="3">
    <source>
        <dbReference type="Proteomes" id="UP001218188"/>
    </source>
</evidence>
<dbReference type="Pfam" id="PF01183">
    <property type="entry name" value="Glyco_hydro_25"/>
    <property type="match status" value="1"/>
</dbReference>
<dbReference type="Proteomes" id="UP001218188">
    <property type="component" value="Unassembled WGS sequence"/>
</dbReference>
<protein>
    <submittedName>
        <fullName evidence="2">Glycoside hydrolase superfamily</fullName>
    </submittedName>
</protein>
<dbReference type="AlphaFoldDB" id="A0AAD6SRG7"/>